<dbReference type="KEGG" id="cbab:SMCB_2317"/>
<evidence type="ECO:0000256" key="6">
    <source>
        <dbReference type="ARBA" id="ARBA00022777"/>
    </source>
</evidence>
<keyword evidence="7" id="KW-0067">ATP-binding</keyword>
<dbReference type="SMART" id="SM00388">
    <property type="entry name" value="HisKA"/>
    <property type="match status" value="1"/>
</dbReference>
<evidence type="ECO:0000256" key="4">
    <source>
        <dbReference type="ARBA" id="ARBA00022679"/>
    </source>
</evidence>
<dbReference type="InterPro" id="IPR003594">
    <property type="entry name" value="HATPase_dom"/>
</dbReference>
<dbReference type="Gene3D" id="1.10.287.130">
    <property type="match status" value="1"/>
</dbReference>
<dbReference type="InterPro" id="IPR036890">
    <property type="entry name" value="HATPase_C_sf"/>
</dbReference>
<dbReference type="Pfam" id="PF00989">
    <property type="entry name" value="PAS"/>
    <property type="match status" value="1"/>
</dbReference>
<dbReference type="PRINTS" id="PR00344">
    <property type="entry name" value="BCTRLSENSOR"/>
</dbReference>
<evidence type="ECO:0000256" key="3">
    <source>
        <dbReference type="ARBA" id="ARBA00022553"/>
    </source>
</evidence>
<dbReference type="STRING" id="1458426.SMCB_2317"/>
<dbReference type="SMART" id="SM00387">
    <property type="entry name" value="HATPase_c"/>
    <property type="match status" value="1"/>
</dbReference>
<dbReference type="PANTHER" id="PTHR43065:SF42">
    <property type="entry name" value="TWO-COMPONENT SENSOR PPRA"/>
    <property type="match status" value="1"/>
</dbReference>
<dbReference type="CDD" id="cd00130">
    <property type="entry name" value="PAS"/>
    <property type="match status" value="1"/>
</dbReference>
<dbReference type="EC" id="2.7.13.3" evidence="2"/>
<feature type="domain" description="PAS" evidence="11">
    <location>
        <begin position="64"/>
        <end position="135"/>
    </location>
</feature>
<dbReference type="SUPFAM" id="SSF55874">
    <property type="entry name" value="ATPase domain of HSP90 chaperone/DNA topoisomerase II/histidine kinase"/>
    <property type="match status" value="1"/>
</dbReference>
<feature type="domain" description="Histidine kinase" evidence="10">
    <location>
        <begin position="215"/>
        <end position="462"/>
    </location>
</feature>
<dbReference type="Gene3D" id="3.30.565.10">
    <property type="entry name" value="Histidine kinase-like ATPase, C-terminal domain"/>
    <property type="match status" value="1"/>
</dbReference>
<dbReference type="SUPFAM" id="SSF47384">
    <property type="entry name" value="Homodimeric domain of signal transducing histidine kinase"/>
    <property type="match status" value="1"/>
</dbReference>
<dbReference type="InterPro" id="IPR004358">
    <property type="entry name" value="Sig_transdc_His_kin-like_C"/>
</dbReference>
<dbReference type="GO" id="GO:0005524">
    <property type="term" value="F:ATP binding"/>
    <property type="evidence" value="ECO:0007669"/>
    <property type="project" value="UniProtKB-KW"/>
</dbReference>
<dbReference type="InterPro" id="IPR036097">
    <property type="entry name" value="HisK_dim/P_sf"/>
</dbReference>
<organism evidence="12 13">
    <name type="scientific">Serpentinimonas maccroryi</name>
    <dbReference type="NCBI Taxonomy" id="1458426"/>
    <lineage>
        <taxon>Bacteria</taxon>
        <taxon>Pseudomonadati</taxon>
        <taxon>Pseudomonadota</taxon>
        <taxon>Betaproteobacteria</taxon>
        <taxon>Burkholderiales</taxon>
        <taxon>Comamonadaceae</taxon>
        <taxon>Serpentinimonas</taxon>
    </lineage>
</organism>
<dbReference type="InterPro" id="IPR005467">
    <property type="entry name" value="His_kinase_dom"/>
</dbReference>
<evidence type="ECO:0000256" key="7">
    <source>
        <dbReference type="ARBA" id="ARBA00022840"/>
    </source>
</evidence>
<dbReference type="CDD" id="cd00082">
    <property type="entry name" value="HisKA"/>
    <property type="match status" value="1"/>
</dbReference>
<evidence type="ECO:0000256" key="5">
    <source>
        <dbReference type="ARBA" id="ARBA00022741"/>
    </source>
</evidence>
<proteinExistence type="predicted"/>
<dbReference type="SUPFAM" id="SSF55785">
    <property type="entry name" value="PYP-like sensor domain (PAS domain)"/>
    <property type="match status" value="1"/>
</dbReference>
<dbReference type="Pfam" id="PF00512">
    <property type="entry name" value="HisKA"/>
    <property type="match status" value="1"/>
</dbReference>
<dbReference type="SMART" id="SM00091">
    <property type="entry name" value="PAS"/>
    <property type="match status" value="1"/>
</dbReference>
<dbReference type="InterPro" id="IPR035965">
    <property type="entry name" value="PAS-like_dom_sf"/>
</dbReference>
<dbReference type="AlphaFoldDB" id="A0A060NT68"/>
<dbReference type="EMBL" id="AP014569">
    <property type="protein sequence ID" value="BAO84545.1"/>
    <property type="molecule type" value="Genomic_DNA"/>
</dbReference>
<evidence type="ECO:0000256" key="1">
    <source>
        <dbReference type="ARBA" id="ARBA00000085"/>
    </source>
</evidence>
<protein>
    <recommendedName>
        <fullName evidence="2">histidine kinase</fullName>
        <ecNumber evidence="2">2.7.13.3</ecNumber>
    </recommendedName>
</protein>
<evidence type="ECO:0000259" key="10">
    <source>
        <dbReference type="PROSITE" id="PS50109"/>
    </source>
</evidence>
<dbReference type="Gene3D" id="3.30.450.20">
    <property type="entry name" value="PAS domain"/>
    <property type="match status" value="1"/>
</dbReference>
<dbReference type="InterPro" id="IPR013767">
    <property type="entry name" value="PAS_fold"/>
</dbReference>
<keyword evidence="8" id="KW-0902">Two-component regulatory system</keyword>
<sequence length="464" mass="50624">MAARPPLPARAVPEPASSLERLGALEGVDESAWLDVIQKMEQVYTQLIDDEVKLEQKNAELELQQQFIASVMASMSDVLVVCDRSGRIEQVNRALCELVGRSEAELVGQPVARLLADAGSQERAQRAMQGSTQQGVEIELNLLDRHGQPLSVDASCTPRFGGARRRLGTVWVGRPTGELKRAYQELQAAHAALKSAQQQLLHSEKMASLGQLVAGVAHELNNPISFVLGNTHALQKYCNRLQSYLSAVHQQRPNADLADLAELSALRQRLRIDRLLDDLPELIAGTLEGAQRTADIVQGLKRFSAMDPQEHQPLELAAVIELAIAWVQKGQAEPVQLRWQRPATALPVRGSAGQLQQVLMNLLQNACYAVATQPPERRWVEIRATADASWVRVCVLDAGAGIAPEHLPRIFDPFYTTKPVGQGTGLGLSISYGIVEEHGGQLRARNSAHAGAEFELSLPRACAP</sequence>
<dbReference type="NCBIfam" id="TIGR00229">
    <property type="entry name" value="sensory_box"/>
    <property type="match status" value="1"/>
</dbReference>
<dbReference type="PANTHER" id="PTHR43065">
    <property type="entry name" value="SENSOR HISTIDINE KINASE"/>
    <property type="match status" value="1"/>
</dbReference>
<keyword evidence="6 12" id="KW-0418">Kinase</keyword>
<keyword evidence="3" id="KW-0597">Phosphoprotein</keyword>
<evidence type="ECO:0000313" key="13">
    <source>
        <dbReference type="Proteomes" id="UP000066014"/>
    </source>
</evidence>
<evidence type="ECO:0000259" key="11">
    <source>
        <dbReference type="PROSITE" id="PS50112"/>
    </source>
</evidence>
<evidence type="ECO:0000313" key="12">
    <source>
        <dbReference type="EMBL" id="BAO84545.1"/>
    </source>
</evidence>
<dbReference type="OrthoDB" id="224978at2"/>
<name>A0A060NT68_9BURK</name>
<comment type="catalytic activity">
    <reaction evidence="1">
        <text>ATP + protein L-histidine = ADP + protein N-phospho-L-histidine.</text>
        <dbReference type="EC" id="2.7.13.3"/>
    </reaction>
</comment>
<keyword evidence="5" id="KW-0547">Nucleotide-binding</keyword>
<dbReference type="Pfam" id="PF02518">
    <property type="entry name" value="HATPase_c"/>
    <property type="match status" value="1"/>
</dbReference>
<dbReference type="GO" id="GO:0000155">
    <property type="term" value="F:phosphorelay sensor kinase activity"/>
    <property type="evidence" value="ECO:0007669"/>
    <property type="project" value="InterPro"/>
</dbReference>
<evidence type="ECO:0000256" key="9">
    <source>
        <dbReference type="SAM" id="Coils"/>
    </source>
</evidence>
<dbReference type="InterPro" id="IPR003661">
    <property type="entry name" value="HisK_dim/P_dom"/>
</dbReference>
<evidence type="ECO:0000256" key="2">
    <source>
        <dbReference type="ARBA" id="ARBA00012438"/>
    </source>
</evidence>
<keyword evidence="9" id="KW-0175">Coiled coil</keyword>
<gene>
    <name evidence="12" type="ORF">SMCB_2317</name>
</gene>
<dbReference type="GO" id="GO:0006355">
    <property type="term" value="P:regulation of DNA-templated transcription"/>
    <property type="evidence" value="ECO:0007669"/>
    <property type="project" value="InterPro"/>
</dbReference>
<dbReference type="PROSITE" id="PS50109">
    <property type="entry name" value="HIS_KIN"/>
    <property type="match status" value="1"/>
</dbReference>
<accession>A0A060NT68</accession>
<reference evidence="12 13" key="1">
    <citation type="journal article" date="2014" name="Nat. Commun.">
        <title>Physiological and genomic features of highly alkaliphilic hydrogen-utilizing Betaproteobacteria from a continental serpentinizing site.</title>
        <authorList>
            <person name="Suzuki S."/>
            <person name="Kuenen J.G."/>
            <person name="Schipper K."/>
            <person name="van der Velde S."/>
            <person name="Ishii S."/>
            <person name="Wu A."/>
            <person name="Sorokin D.Y."/>
            <person name="Tenney A."/>
            <person name="Meng X.Y."/>
            <person name="Morrill P.L."/>
            <person name="Kamagata Y."/>
            <person name="Muyzer G."/>
            <person name="Nealson K.H."/>
        </authorList>
    </citation>
    <scope>NUCLEOTIDE SEQUENCE [LARGE SCALE GENOMIC DNA]</scope>
    <source>
        <strain evidence="12 13">B1</strain>
    </source>
</reference>
<feature type="coiled-coil region" evidence="9">
    <location>
        <begin position="37"/>
        <end position="64"/>
    </location>
</feature>
<dbReference type="RefSeq" id="WP_045537151.1">
    <property type="nucleotide sequence ID" value="NZ_AP014569.1"/>
</dbReference>
<keyword evidence="4" id="KW-0808">Transferase</keyword>
<dbReference type="Proteomes" id="UP000066014">
    <property type="component" value="Chromosome"/>
</dbReference>
<dbReference type="PROSITE" id="PS50112">
    <property type="entry name" value="PAS"/>
    <property type="match status" value="1"/>
</dbReference>
<keyword evidence="13" id="KW-1185">Reference proteome</keyword>
<dbReference type="HOGENOM" id="CLU_000445_114_39_4"/>
<dbReference type="InterPro" id="IPR000014">
    <property type="entry name" value="PAS"/>
</dbReference>
<evidence type="ECO:0000256" key="8">
    <source>
        <dbReference type="ARBA" id="ARBA00023012"/>
    </source>
</evidence>